<feature type="domain" description="Striatin N-terminal" evidence="8">
    <location>
        <begin position="10"/>
        <end position="136"/>
    </location>
</feature>
<feature type="repeat" description="WD" evidence="6">
    <location>
        <begin position="240"/>
        <end position="274"/>
    </location>
</feature>
<dbReference type="eggNOG" id="KOG0642">
    <property type="taxonomic scope" value="Eukaryota"/>
</dbReference>
<evidence type="ECO:0000256" key="4">
    <source>
        <dbReference type="ARBA" id="ARBA00022860"/>
    </source>
</evidence>
<dbReference type="PANTHER" id="PTHR15653:SF0">
    <property type="entry name" value="CONNECTOR OF KINASE TO AP-1, ISOFORM E"/>
    <property type="match status" value="1"/>
</dbReference>
<dbReference type="EMBL" id="CH476732">
    <property type="protein sequence ID" value="EIE76022.1"/>
    <property type="molecule type" value="Genomic_DNA"/>
</dbReference>
<dbReference type="PROSITE" id="PS50294">
    <property type="entry name" value="WD_REPEATS_REGION"/>
    <property type="match status" value="4"/>
</dbReference>
<dbReference type="OrthoDB" id="727118at2759"/>
<feature type="region of interest" description="Disordered" evidence="7">
    <location>
        <begin position="75"/>
        <end position="113"/>
    </location>
</feature>
<dbReference type="InterPro" id="IPR019775">
    <property type="entry name" value="WD40_repeat_CS"/>
</dbReference>
<dbReference type="SUPFAM" id="SSF50978">
    <property type="entry name" value="WD40 repeat-like"/>
    <property type="match status" value="1"/>
</dbReference>
<dbReference type="InterPro" id="IPR036322">
    <property type="entry name" value="WD40_repeat_dom_sf"/>
</dbReference>
<dbReference type="OMA" id="SKCSQEV"/>
<dbReference type="Proteomes" id="UP000009138">
    <property type="component" value="Unassembled WGS sequence"/>
</dbReference>
<dbReference type="VEuPathDB" id="FungiDB:RO3G_00726"/>
<evidence type="ECO:0000256" key="3">
    <source>
        <dbReference type="ARBA" id="ARBA00022737"/>
    </source>
</evidence>
<feature type="repeat" description="WD" evidence="6">
    <location>
        <begin position="295"/>
        <end position="328"/>
    </location>
</feature>
<feature type="repeat" description="WD" evidence="6">
    <location>
        <begin position="513"/>
        <end position="554"/>
    </location>
</feature>
<evidence type="ECO:0000256" key="6">
    <source>
        <dbReference type="PROSITE-ProRule" id="PRU00221"/>
    </source>
</evidence>
<dbReference type="InterPro" id="IPR013258">
    <property type="entry name" value="Striatin_N"/>
</dbReference>
<dbReference type="STRING" id="246409.I1BIJ2"/>
<dbReference type="PROSITE" id="PS50082">
    <property type="entry name" value="WD_REPEATS_2"/>
    <property type="match status" value="4"/>
</dbReference>
<dbReference type="InterPro" id="IPR051488">
    <property type="entry name" value="WD_repeat_striatin"/>
</dbReference>
<keyword evidence="4" id="KW-0112">Calmodulin-binding</keyword>
<evidence type="ECO:0000256" key="5">
    <source>
        <dbReference type="ARBA" id="ARBA00023054"/>
    </source>
</evidence>
<dbReference type="InterPro" id="IPR015943">
    <property type="entry name" value="WD40/YVTN_repeat-like_dom_sf"/>
</dbReference>
<gene>
    <name evidence="9" type="ORF">RO3G_00726</name>
</gene>
<dbReference type="Gene3D" id="2.130.10.10">
    <property type="entry name" value="YVTN repeat-like/Quinoprotein amine dehydrogenase"/>
    <property type="match status" value="4"/>
</dbReference>
<reference evidence="9 10" key="1">
    <citation type="journal article" date="2009" name="PLoS Genet.">
        <title>Genomic analysis of the basal lineage fungus Rhizopus oryzae reveals a whole-genome duplication.</title>
        <authorList>
            <person name="Ma L.-J."/>
            <person name="Ibrahim A.S."/>
            <person name="Skory C."/>
            <person name="Grabherr M.G."/>
            <person name="Burger G."/>
            <person name="Butler M."/>
            <person name="Elias M."/>
            <person name="Idnurm A."/>
            <person name="Lang B.F."/>
            <person name="Sone T."/>
            <person name="Abe A."/>
            <person name="Calvo S.E."/>
            <person name="Corrochano L.M."/>
            <person name="Engels R."/>
            <person name="Fu J."/>
            <person name="Hansberg W."/>
            <person name="Kim J.-M."/>
            <person name="Kodira C.D."/>
            <person name="Koehrsen M.J."/>
            <person name="Liu B."/>
            <person name="Miranda-Saavedra D."/>
            <person name="O'Leary S."/>
            <person name="Ortiz-Castellanos L."/>
            <person name="Poulter R."/>
            <person name="Rodriguez-Romero J."/>
            <person name="Ruiz-Herrera J."/>
            <person name="Shen Y.-Q."/>
            <person name="Zeng Q."/>
            <person name="Galagan J."/>
            <person name="Birren B.W."/>
            <person name="Cuomo C.A."/>
            <person name="Wickes B.L."/>
        </authorList>
    </citation>
    <scope>NUCLEOTIDE SEQUENCE [LARGE SCALE GENOMIC DNA]</scope>
    <source>
        <strain evidence="10">RA 99-880 / ATCC MYA-4621 / FGSC 9543 / NRRL 43880</strain>
    </source>
</reference>
<protein>
    <recommendedName>
        <fullName evidence="8">Striatin N-terminal domain-containing protein</fullName>
    </recommendedName>
</protein>
<feature type="repeat" description="WD" evidence="6">
    <location>
        <begin position="348"/>
        <end position="389"/>
    </location>
</feature>
<dbReference type="GO" id="GO:0005516">
    <property type="term" value="F:calmodulin binding"/>
    <property type="evidence" value="ECO:0007669"/>
    <property type="project" value="UniProtKB-KW"/>
</dbReference>
<comment type="similarity">
    <text evidence="1">Belongs to the WD repeat striatin family.</text>
</comment>
<dbReference type="RefSeq" id="XP_067511418.1">
    <property type="nucleotide sequence ID" value="XM_067655317.1"/>
</dbReference>
<dbReference type="InterPro" id="IPR020472">
    <property type="entry name" value="WD40_PAC1"/>
</dbReference>
<accession>I1BIJ2</accession>
<evidence type="ECO:0000256" key="7">
    <source>
        <dbReference type="SAM" id="MobiDB-lite"/>
    </source>
</evidence>
<keyword evidence="2 6" id="KW-0853">WD repeat</keyword>
<evidence type="ECO:0000256" key="2">
    <source>
        <dbReference type="ARBA" id="ARBA00022574"/>
    </source>
</evidence>
<feature type="compositionally biased region" description="Polar residues" evidence="7">
    <location>
        <begin position="94"/>
        <end position="109"/>
    </location>
</feature>
<dbReference type="Gene3D" id="1.20.5.300">
    <property type="match status" value="1"/>
</dbReference>
<evidence type="ECO:0000313" key="9">
    <source>
        <dbReference type="EMBL" id="EIE76022.1"/>
    </source>
</evidence>
<dbReference type="FunCoup" id="I1BIJ2">
    <property type="interactions" value="165"/>
</dbReference>
<evidence type="ECO:0000259" key="8">
    <source>
        <dbReference type="Pfam" id="PF08232"/>
    </source>
</evidence>
<name>I1BIJ2_RHIO9</name>
<dbReference type="SMART" id="SM00320">
    <property type="entry name" value="WD40"/>
    <property type="match status" value="7"/>
</dbReference>
<keyword evidence="10" id="KW-1185">Reference proteome</keyword>
<keyword evidence="3" id="KW-0677">Repeat</keyword>
<proteinExistence type="inferred from homology"/>
<organism evidence="9 10">
    <name type="scientific">Rhizopus delemar (strain RA 99-880 / ATCC MYA-4621 / FGSC 9543 / NRRL 43880)</name>
    <name type="common">Mucormycosis agent</name>
    <name type="synonym">Rhizopus arrhizus var. delemar</name>
    <dbReference type="NCBI Taxonomy" id="246409"/>
    <lineage>
        <taxon>Eukaryota</taxon>
        <taxon>Fungi</taxon>
        <taxon>Fungi incertae sedis</taxon>
        <taxon>Mucoromycota</taxon>
        <taxon>Mucoromycotina</taxon>
        <taxon>Mucoromycetes</taxon>
        <taxon>Mucorales</taxon>
        <taxon>Mucorineae</taxon>
        <taxon>Rhizopodaceae</taxon>
        <taxon>Rhizopus</taxon>
    </lineage>
</organism>
<dbReference type="CDD" id="cd00200">
    <property type="entry name" value="WD40"/>
    <property type="match status" value="1"/>
</dbReference>
<dbReference type="PANTHER" id="PTHR15653">
    <property type="entry name" value="STRIATIN"/>
    <property type="match status" value="1"/>
</dbReference>
<keyword evidence="5" id="KW-0175">Coiled coil</keyword>
<evidence type="ECO:0000256" key="1">
    <source>
        <dbReference type="ARBA" id="ARBA00009616"/>
    </source>
</evidence>
<dbReference type="GeneID" id="93607698"/>
<feature type="region of interest" description="Disordered" evidence="7">
    <location>
        <begin position="159"/>
        <end position="199"/>
    </location>
</feature>
<dbReference type="Pfam" id="PF00400">
    <property type="entry name" value="WD40"/>
    <property type="match status" value="6"/>
</dbReference>
<dbReference type="PRINTS" id="PR00320">
    <property type="entry name" value="GPROTEINBRPT"/>
</dbReference>
<evidence type="ECO:0000313" key="10">
    <source>
        <dbReference type="Proteomes" id="UP000009138"/>
    </source>
</evidence>
<dbReference type="Pfam" id="PF08232">
    <property type="entry name" value="Striatin"/>
    <property type="match status" value="1"/>
</dbReference>
<dbReference type="AlphaFoldDB" id="I1BIJ2"/>
<sequence length="594" mass="67086">MSEQTALEYTLPGILHYLQTEWRRFEREKNEWTIERAELKARIALLEGERKGIENTKLALMKRVKMLEYALRQERKRYNDNNNDSNNKEEQEVTQENIHNTASSTIVTQEDNKLRERSKQLLTSCLEEINYLTSIPTKLPLTNALSSYNTADTNRLLRADSSKKAIKRNQKPSIQRDPSLKRTASPPKEEEEVEVPANVDEVAMMSNNNKSSDNNNSQEISAEIQEKFHLSEDKLVIWIQIKHLDSVRTVCFHPKEMMAASGSDDGTVKIWNLKRLAGKDGKKGAFEEADPSITFRGHTNVVTSVMISDSQNRVYSASLDSTIRVWKMPSEDCGQFSPVDPSLNLATYVGHTDAIWDFKLSPFNNLLASASADGTIKIWNTQTTGSLLKSTLTFDGILSSDELHDKRVSPTSLDFCQYDDNKLTASYSNAKIRVYDIETGQVAVTLKNSDETYDNTRHTQINCIVTHPTLPLIISGHEDRHIKVFDIKSGNKKDANLLSIMYLLLLGECIQTLSGHLDAVTSLDIDSIGNTLVSGGHDSAIRLWNLNTFRNEQEFSAHRRKGDEGVLSVKFHKSYPWMLSGGADGIIKLYHYGH</sequence>
<dbReference type="InParanoid" id="I1BIJ2"/>
<dbReference type="PROSITE" id="PS00678">
    <property type="entry name" value="WD_REPEATS_1"/>
    <property type="match status" value="3"/>
</dbReference>
<dbReference type="InterPro" id="IPR001680">
    <property type="entry name" value="WD40_rpt"/>
</dbReference>